<dbReference type="EMBL" id="AYSA01000044">
    <property type="protein sequence ID" value="ESZ98351.1"/>
    <property type="molecule type" value="Genomic_DNA"/>
</dbReference>
<gene>
    <name evidence="4" type="ORF">SBOR_1229</name>
</gene>
<dbReference type="OrthoDB" id="3563208at2759"/>
<protein>
    <submittedName>
        <fullName evidence="4">Uncharacterized protein</fullName>
    </submittedName>
</protein>
<dbReference type="HOGENOM" id="CLU_397385_0_0_1"/>
<comment type="caution">
    <text evidence="4">The sequence shown here is derived from an EMBL/GenBank/DDBJ whole genome shotgun (WGS) entry which is preliminary data.</text>
</comment>
<feature type="compositionally biased region" description="Acidic residues" evidence="2">
    <location>
        <begin position="389"/>
        <end position="399"/>
    </location>
</feature>
<evidence type="ECO:0000256" key="1">
    <source>
        <dbReference type="SAM" id="Coils"/>
    </source>
</evidence>
<feature type="region of interest" description="Disordered" evidence="2">
    <location>
        <begin position="352"/>
        <end position="404"/>
    </location>
</feature>
<dbReference type="STRING" id="1432307.W9CR82"/>
<feature type="region of interest" description="Disordered" evidence="2">
    <location>
        <begin position="1"/>
        <end position="31"/>
    </location>
</feature>
<feature type="compositionally biased region" description="Acidic residues" evidence="2">
    <location>
        <begin position="356"/>
        <end position="376"/>
    </location>
</feature>
<keyword evidence="1" id="KW-0175">Coiled coil</keyword>
<feature type="region of interest" description="Disordered" evidence="2">
    <location>
        <begin position="543"/>
        <end position="562"/>
    </location>
</feature>
<evidence type="ECO:0000256" key="2">
    <source>
        <dbReference type="SAM" id="MobiDB-lite"/>
    </source>
</evidence>
<sequence length="672" mass="77041">MEFGKSAATEAPTFTFNLDPNPSKTKKGGTPFQPCPRTDCVEYRTKHYRLVWQLKEARQTLETREGVLRTRIAQTESYDQRLQAAQKDITAYDEIVEKLEASYIAEKLKNGNYADLEVKHLELKAKMADKAREDELLILDLRQQIAKLKYDNDNNEDYIKTAEANIKDRESHVDALHSRIKAQEEEIRTLKTDKINFGNEAHRLTRENTKVQEESNRVRNEFSRLEKEIKKLQEEHAVERQNFHDRIVLEQTKLEDFRNDANEVRKHANEMEVLLKQKDVETKDLLKQLDVVAVELKNKGGVATEDQQKALAYYIMMARSLVTQVGKLQQTHRPTFLAYPEAYWARNAAGKKLEGDAENDEEEEEEEGIPQPEEEVGSSSTSSSSEYESPQDEQEEEKEEGSPDLQLIHRARRRGHGAGAGIIKYINRIVHVPGQDIVHTVPGPPVEVPVPGPIQYINREVSVPGPVVYVDVPGEEVPGPIRYTPFRVFAHNPITCWLMVEFNFLVLFSHWVRHLLAYLSWLPVAVYFGYDWTPPTPDYAATFSSDSDADEAGAPPDGGRLHRPGSTLFSALFRTRPGRMPSTWNTFWGLAFHAFVYLTIWLSFSVWKERALWFAENDATRRWLHQVLAQRASNGFLGMNQILPQTINRQLDILKFDLLQLAGIPVTYQFPG</sequence>
<organism evidence="4 5">
    <name type="scientific">Sclerotinia borealis (strain F-4128)</name>
    <dbReference type="NCBI Taxonomy" id="1432307"/>
    <lineage>
        <taxon>Eukaryota</taxon>
        <taxon>Fungi</taxon>
        <taxon>Dikarya</taxon>
        <taxon>Ascomycota</taxon>
        <taxon>Pezizomycotina</taxon>
        <taxon>Leotiomycetes</taxon>
        <taxon>Helotiales</taxon>
        <taxon>Sclerotiniaceae</taxon>
        <taxon>Sclerotinia</taxon>
    </lineage>
</organism>
<feature type="transmembrane region" description="Helical" evidence="3">
    <location>
        <begin position="587"/>
        <end position="607"/>
    </location>
</feature>
<reference evidence="4 5" key="1">
    <citation type="journal article" date="2014" name="Genome Announc.">
        <title>Draft genome sequence of Sclerotinia borealis, a psychrophilic plant pathogenic fungus.</title>
        <authorList>
            <person name="Mardanov A.V."/>
            <person name="Beletsky A.V."/>
            <person name="Kadnikov V.V."/>
            <person name="Ignatov A.N."/>
            <person name="Ravin N.V."/>
        </authorList>
    </citation>
    <scope>NUCLEOTIDE SEQUENCE [LARGE SCALE GENOMIC DNA]</scope>
    <source>
        <strain evidence="5">F-4157</strain>
    </source>
</reference>
<keyword evidence="5" id="KW-1185">Reference proteome</keyword>
<feature type="compositionally biased region" description="Polar residues" evidence="2">
    <location>
        <begin position="12"/>
        <end position="23"/>
    </location>
</feature>
<accession>W9CR82</accession>
<proteinExistence type="predicted"/>
<name>W9CR82_SCLBF</name>
<dbReference type="AlphaFoldDB" id="W9CR82"/>
<feature type="coiled-coil region" evidence="1">
    <location>
        <begin position="82"/>
        <end position="133"/>
    </location>
</feature>
<dbReference type="Proteomes" id="UP000019487">
    <property type="component" value="Unassembled WGS sequence"/>
</dbReference>
<feature type="compositionally biased region" description="Low complexity" evidence="2">
    <location>
        <begin position="377"/>
        <end position="388"/>
    </location>
</feature>
<keyword evidence="3" id="KW-0472">Membrane</keyword>
<keyword evidence="3" id="KW-1133">Transmembrane helix</keyword>
<evidence type="ECO:0000313" key="5">
    <source>
        <dbReference type="Proteomes" id="UP000019487"/>
    </source>
</evidence>
<evidence type="ECO:0000256" key="3">
    <source>
        <dbReference type="SAM" id="Phobius"/>
    </source>
</evidence>
<evidence type="ECO:0000313" key="4">
    <source>
        <dbReference type="EMBL" id="ESZ98351.1"/>
    </source>
</evidence>
<feature type="coiled-coil region" evidence="1">
    <location>
        <begin position="173"/>
        <end position="274"/>
    </location>
</feature>
<keyword evidence="3" id="KW-0812">Transmembrane</keyword>